<evidence type="ECO:0000256" key="2">
    <source>
        <dbReference type="ARBA" id="ARBA00022723"/>
    </source>
</evidence>
<evidence type="ECO:0000256" key="5">
    <source>
        <dbReference type="SAM" id="MobiDB-lite"/>
    </source>
</evidence>
<dbReference type="InterPro" id="IPR024607">
    <property type="entry name" value="Sulfatase_CS"/>
</dbReference>
<feature type="domain" description="Sulfatase N-terminal" evidence="6">
    <location>
        <begin position="40"/>
        <end position="356"/>
    </location>
</feature>
<dbReference type="InterPro" id="IPR000917">
    <property type="entry name" value="Sulfatase_N"/>
</dbReference>
<protein>
    <submittedName>
        <fullName evidence="7">Arylsulfatase</fullName>
        <ecNumber evidence="7">3.1.6.1</ecNumber>
    </submittedName>
</protein>
<dbReference type="GO" id="GO:0004065">
    <property type="term" value="F:arylsulfatase activity"/>
    <property type="evidence" value="ECO:0007669"/>
    <property type="project" value="UniProtKB-EC"/>
</dbReference>
<evidence type="ECO:0000313" key="7">
    <source>
        <dbReference type="EMBL" id="TWU66618.1"/>
    </source>
</evidence>
<keyword evidence="3 7" id="KW-0378">Hydrolase</keyword>
<reference evidence="7 8" key="1">
    <citation type="submission" date="2019-02" db="EMBL/GenBank/DDBJ databases">
        <title>Deep-cultivation of Planctomycetes and their phenomic and genomic characterization uncovers novel biology.</title>
        <authorList>
            <person name="Wiegand S."/>
            <person name="Jogler M."/>
            <person name="Boedeker C."/>
            <person name="Pinto D."/>
            <person name="Vollmers J."/>
            <person name="Rivas-Marin E."/>
            <person name="Kohn T."/>
            <person name="Peeters S.H."/>
            <person name="Heuer A."/>
            <person name="Rast P."/>
            <person name="Oberbeckmann S."/>
            <person name="Bunk B."/>
            <person name="Jeske O."/>
            <person name="Meyerdierks A."/>
            <person name="Storesund J.E."/>
            <person name="Kallscheuer N."/>
            <person name="Luecker S."/>
            <person name="Lage O.M."/>
            <person name="Pohl T."/>
            <person name="Merkel B.J."/>
            <person name="Hornburger P."/>
            <person name="Mueller R.-W."/>
            <person name="Bruemmer F."/>
            <person name="Labrenz M."/>
            <person name="Spormann A.M."/>
            <person name="Op Den Camp H."/>
            <person name="Overmann J."/>
            <person name="Amann R."/>
            <person name="Jetten M.S.M."/>
            <person name="Mascher T."/>
            <person name="Medema M.H."/>
            <person name="Devos D.P."/>
            <person name="Kaster A.-K."/>
            <person name="Ovreas L."/>
            <person name="Rohde M."/>
            <person name="Galperin M.Y."/>
            <person name="Jogler C."/>
        </authorList>
    </citation>
    <scope>NUCLEOTIDE SEQUENCE [LARGE SCALE GENOMIC DNA]</scope>
    <source>
        <strain evidence="7 8">V7</strain>
    </source>
</reference>
<evidence type="ECO:0000313" key="8">
    <source>
        <dbReference type="Proteomes" id="UP000316476"/>
    </source>
</evidence>
<feature type="region of interest" description="Disordered" evidence="5">
    <location>
        <begin position="467"/>
        <end position="486"/>
    </location>
</feature>
<dbReference type="EC" id="3.1.6.1" evidence="7"/>
<evidence type="ECO:0000256" key="1">
    <source>
        <dbReference type="ARBA" id="ARBA00008779"/>
    </source>
</evidence>
<dbReference type="Proteomes" id="UP000316476">
    <property type="component" value="Unassembled WGS sequence"/>
</dbReference>
<dbReference type="InterPro" id="IPR050738">
    <property type="entry name" value="Sulfatase"/>
</dbReference>
<dbReference type="GO" id="GO:0046872">
    <property type="term" value="F:metal ion binding"/>
    <property type="evidence" value="ECO:0007669"/>
    <property type="project" value="UniProtKB-KW"/>
</dbReference>
<dbReference type="PROSITE" id="PS00523">
    <property type="entry name" value="SULFATASE_1"/>
    <property type="match status" value="1"/>
</dbReference>
<feature type="compositionally biased region" description="Basic and acidic residues" evidence="5">
    <location>
        <begin position="467"/>
        <end position="479"/>
    </location>
</feature>
<dbReference type="AlphaFoldDB" id="A0A5C6FZ18"/>
<sequence>MIPALKRFRLQRMKSSLALVALTLWSILVIRGATADEPSPNILLIYVDDLGYNDLECYDAQDPGIKTPNINRLAADGIRFTNYLSACSVCSPSRAAVLTGRYPQRNGLPVCPNDRPEYPDWYQHVGLPQSEITIAELLKPIGYATAAFGKWHLGDADEFAPRQQGFDRYVGRKHNFHVGKAGTWFENESPQDEIMFRDAHQRLTDATIDFMQRQHAAEKPFFVYLAHYLVHGPWSPNQEFCTEQEWASVQKLKGRMNPKALPAMVRELDHHVGCVLDQLASLGIEDDTLVIFASDNGPWLPAGSAYPLSGWKYTTMEGGHRVPAIIRWPKTIPAGQVCDAMVSALDVMPTIAAATGTTLPSDRTYDGYSLLPLLTGQTDQSPREEFLYYNGLTLEAVRRGPWKLHLPRTADQRVYWARHPRKTYLNLDHPVLNHLPDDLSETKDVAARYPDQTSRLQSLADEARQELGDWNRDGTDRADFAYPGDLNEGIKRSRKQAF</sequence>
<evidence type="ECO:0000256" key="4">
    <source>
        <dbReference type="ARBA" id="ARBA00022837"/>
    </source>
</evidence>
<dbReference type="EMBL" id="SJPZ01000001">
    <property type="protein sequence ID" value="TWU66618.1"/>
    <property type="molecule type" value="Genomic_DNA"/>
</dbReference>
<dbReference type="Pfam" id="PF14707">
    <property type="entry name" value="Sulfatase_C"/>
    <property type="match status" value="1"/>
</dbReference>
<keyword evidence="2" id="KW-0479">Metal-binding</keyword>
<dbReference type="Gene3D" id="3.40.720.10">
    <property type="entry name" value="Alkaline Phosphatase, subunit A"/>
    <property type="match status" value="1"/>
</dbReference>
<dbReference type="InterPro" id="IPR017850">
    <property type="entry name" value="Alkaline_phosphatase_core_sf"/>
</dbReference>
<accession>A0A5C6FZ18</accession>
<dbReference type="PANTHER" id="PTHR42693:SF53">
    <property type="entry name" value="ENDO-4-O-SULFATASE"/>
    <property type="match status" value="1"/>
</dbReference>
<keyword evidence="4" id="KW-0106">Calcium</keyword>
<comment type="similarity">
    <text evidence="1">Belongs to the sulfatase family.</text>
</comment>
<organism evidence="7 8">
    <name type="scientific">Crateriforma conspicua</name>
    <dbReference type="NCBI Taxonomy" id="2527996"/>
    <lineage>
        <taxon>Bacteria</taxon>
        <taxon>Pseudomonadati</taxon>
        <taxon>Planctomycetota</taxon>
        <taxon>Planctomycetia</taxon>
        <taxon>Planctomycetales</taxon>
        <taxon>Planctomycetaceae</taxon>
        <taxon>Crateriforma</taxon>
    </lineage>
</organism>
<dbReference type="SUPFAM" id="SSF53649">
    <property type="entry name" value="Alkaline phosphatase-like"/>
    <property type="match status" value="1"/>
</dbReference>
<gene>
    <name evidence="7" type="primary">atsA_48</name>
    <name evidence="7" type="ORF">V7x_21880</name>
</gene>
<dbReference type="PANTHER" id="PTHR42693">
    <property type="entry name" value="ARYLSULFATASE FAMILY MEMBER"/>
    <property type="match status" value="1"/>
</dbReference>
<name>A0A5C6FZ18_9PLAN</name>
<comment type="caution">
    <text evidence="7">The sequence shown here is derived from an EMBL/GenBank/DDBJ whole genome shotgun (WGS) entry which is preliminary data.</text>
</comment>
<dbReference type="Gene3D" id="3.30.1120.10">
    <property type="match status" value="1"/>
</dbReference>
<evidence type="ECO:0000259" key="6">
    <source>
        <dbReference type="Pfam" id="PF00884"/>
    </source>
</evidence>
<dbReference type="Pfam" id="PF00884">
    <property type="entry name" value="Sulfatase"/>
    <property type="match status" value="1"/>
</dbReference>
<evidence type="ECO:0000256" key="3">
    <source>
        <dbReference type="ARBA" id="ARBA00022801"/>
    </source>
</evidence>
<proteinExistence type="inferred from homology"/>